<dbReference type="Proteomes" id="UP000266677">
    <property type="component" value="Unassembled WGS sequence"/>
</dbReference>
<organism evidence="1 2">
    <name type="scientific">Nocardia panacis</name>
    <dbReference type="NCBI Taxonomy" id="2340916"/>
    <lineage>
        <taxon>Bacteria</taxon>
        <taxon>Bacillati</taxon>
        <taxon>Actinomycetota</taxon>
        <taxon>Actinomycetes</taxon>
        <taxon>Mycobacteriales</taxon>
        <taxon>Nocardiaceae</taxon>
        <taxon>Nocardia</taxon>
    </lineage>
</organism>
<sequence>MQDSRNSDRGDNLAIKVETVRGYVLEELLARLLQDNGYRLLVAADQDREALKDSGRGLLVRGRGTDHQVDVLGELDRPLPFSLPLRLFVEAKHRSDRTGIEFARNAYGTIRDVNEYYGTQTPGAYHIPMKRYQYQYALFSASGFTKPAQEYALAQQISLIDLSNPGFDALLAAADDIATRIVDLAAQVGLASLPLNQVRHALRHALGTWPANVDDEDFPDLAAHVRQMRGHAGESAFPAPAFGLAVAYDREQAGLNVAQLRDEPGDEYYVYEEDVSPPRKLPTGQLTAIVTGLGEVALDDFVLGFPPAPFVLVLLVDNPAAFTEYVDNSRNTDIRVNLNYPRDRRDNRPLSRDWEIEPVDGEAGFRLSFTLPTILADWMLGGEVPTWSLREAKTTLLSSIAMVRGNRVVRLLYQPHRG</sequence>
<gene>
    <name evidence="1" type="ORF">D5S18_30160</name>
</gene>
<comment type="caution">
    <text evidence="1">The sequence shown here is derived from an EMBL/GenBank/DDBJ whole genome shotgun (WGS) entry which is preliminary data.</text>
</comment>
<dbReference type="InterPro" id="IPR011335">
    <property type="entry name" value="Restrct_endonuc-II-like"/>
</dbReference>
<dbReference type="SUPFAM" id="SSF52980">
    <property type="entry name" value="Restriction endonuclease-like"/>
    <property type="match status" value="1"/>
</dbReference>
<name>A0A3A4JV32_9NOCA</name>
<dbReference type="EMBL" id="QZFU01000041">
    <property type="protein sequence ID" value="RJO70115.1"/>
    <property type="molecule type" value="Genomic_DNA"/>
</dbReference>
<reference evidence="1 2" key="1">
    <citation type="submission" date="2018-09" db="EMBL/GenBank/DDBJ databases">
        <title>YIM PH21274 draft genome.</title>
        <authorList>
            <person name="Miao C."/>
        </authorList>
    </citation>
    <scope>NUCLEOTIDE SEQUENCE [LARGE SCALE GENOMIC DNA]</scope>
    <source>
        <strain evidence="1 2">YIM PH 21724</strain>
    </source>
</reference>
<evidence type="ECO:0000313" key="2">
    <source>
        <dbReference type="Proteomes" id="UP000266677"/>
    </source>
</evidence>
<proteinExistence type="predicted"/>
<protein>
    <submittedName>
        <fullName evidence="1">Uncharacterized protein</fullName>
    </submittedName>
</protein>
<keyword evidence="2" id="KW-1185">Reference proteome</keyword>
<dbReference type="AlphaFoldDB" id="A0A3A4JV32"/>
<accession>A0A3A4JV32</accession>
<evidence type="ECO:0000313" key="1">
    <source>
        <dbReference type="EMBL" id="RJO70115.1"/>
    </source>
</evidence>